<dbReference type="Proteomes" id="UP001362999">
    <property type="component" value="Unassembled WGS sequence"/>
</dbReference>
<accession>A0AAW0AKG5</accession>
<feature type="transmembrane region" description="Helical" evidence="1">
    <location>
        <begin position="48"/>
        <end position="65"/>
    </location>
</feature>
<sequence length="974" mass="110533">MSNENLPSSSAPEYSHDTAGAKLWSVYVSEAEKYDKALVDGWKSDMEGLLIFAGLFSAILTAFLIESYKTLTPDSGDDMKALLAQISAQLSGIANGSSVDLPVPESFVPPTSSLVCNLLWFISLGLSLSCALIATLVEQWARDFKYKTEMCSAPVIRARIFSYLYYGLKRFNMHAVVDIIPLLLHASLILFFAGLIAFLVPVNTAVMISVIILLGIVVIAYTTLTVFPLFSHQSPYQTPLSTGLWRAIHLTRSIWQFTLDRSTLPDSMLDAMNKAALEETEQRVHRDYCALSWTLRSLSDDVELEPFLEGIVNALTTTGRTPYYDKPIWWLLQNQTVRQPHHTDQNVWTLRKLQNSRTRYGWTPYDEPLRLLLQSKEAQLLQRVEQFLHRCESTVLLPETQTRRQLIAWKCLWAMATLSISPKGHGRDDGLIQPGPLQLDQFHFPLLMGEYPFGGLSPIHEHQLSAYAVVRLNALLTAIYTVKTTVTLLNSKQQWSYKFKEIPHLLTKLVWYTKYIRVELDSSFEQPSHIRNLEVPQGDIVGRDRRQWLAECLEALKSLHQKLICRGHENFLEFMVYAARLKSPPYQFHRTQMLLLAWFDLGAVSSDIAARYSDAYNTIMDYQCCEHVSYQPHIDSILAALLQLLAHIQKTSPKNSVCLPSNLSFYLSKSDFDRSRSHIFQDCNKWYLCSCLATELQVRPQAPLVRCNSTIQILRAMWEVAVGMGTDHLRQTWIATAPTSLHTLVHPSVCILDALRQLADHPESISIIALIQTAILNDSSLLPAPHRMKFEAMNTVPVYPTLGKEDPLKDTEEELILSILDMCVAVLTQFIHQARILHSPPYKMKETMSILTHFIPHPQVGVSAPQQLNFAKGWKAALEDDSLQGFHAIMVEIVVTSSMLQMYWNEITPTRFRWLDDCEAAQVFIEGIDSAERREDITSTSRTRLAAIREALMAVVDTQETLLENGIAESFWNQ</sequence>
<evidence type="ECO:0000259" key="2">
    <source>
        <dbReference type="Pfam" id="PF20153"/>
    </source>
</evidence>
<gene>
    <name evidence="3" type="ORF">R3P38DRAFT_2787956</name>
</gene>
<dbReference type="EMBL" id="JAWWNJ010000058">
    <property type="protein sequence ID" value="KAK7013667.1"/>
    <property type="molecule type" value="Genomic_DNA"/>
</dbReference>
<evidence type="ECO:0000313" key="4">
    <source>
        <dbReference type="Proteomes" id="UP001362999"/>
    </source>
</evidence>
<organism evidence="3 4">
    <name type="scientific">Favolaschia claudopus</name>
    <dbReference type="NCBI Taxonomy" id="2862362"/>
    <lineage>
        <taxon>Eukaryota</taxon>
        <taxon>Fungi</taxon>
        <taxon>Dikarya</taxon>
        <taxon>Basidiomycota</taxon>
        <taxon>Agaricomycotina</taxon>
        <taxon>Agaricomycetes</taxon>
        <taxon>Agaricomycetidae</taxon>
        <taxon>Agaricales</taxon>
        <taxon>Marasmiineae</taxon>
        <taxon>Mycenaceae</taxon>
        <taxon>Favolaschia</taxon>
    </lineage>
</organism>
<dbReference type="InterPro" id="IPR045338">
    <property type="entry name" value="DUF6535"/>
</dbReference>
<feature type="domain" description="DUF6535" evidence="2">
    <location>
        <begin position="24"/>
        <end position="200"/>
    </location>
</feature>
<keyword evidence="1" id="KW-0472">Membrane</keyword>
<keyword evidence="1" id="KW-1133">Transmembrane helix</keyword>
<name>A0AAW0AKG5_9AGAR</name>
<feature type="transmembrane region" description="Helical" evidence="1">
    <location>
        <begin position="206"/>
        <end position="230"/>
    </location>
</feature>
<evidence type="ECO:0000313" key="3">
    <source>
        <dbReference type="EMBL" id="KAK7013667.1"/>
    </source>
</evidence>
<comment type="caution">
    <text evidence="3">The sequence shown here is derived from an EMBL/GenBank/DDBJ whole genome shotgun (WGS) entry which is preliminary data.</text>
</comment>
<dbReference type="AlphaFoldDB" id="A0AAW0AKG5"/>
<feature type="transmembrane region" description="Helical" evidence="1">
    <location>
        <begin position="118"/>
        <end position="137"/>
    </location>
</feature>
<keyword evidence="1" id="KW-0812">Transmembrane</keyword>
<proteinExistence type="predicted"/>
<dbReference type="Pfam" id="PF20153">
    <property type="entry name" value="DUF6535"/>
    <property type="match status" value="1"/>
</dbReference>
<feature type="transmembrane region" description="Helical" evidence="1">
    <location>
        <begin position="179"/>
        <end position="200"/>
    </location>
</feature>
<reference evidence="3 4" key="1">
    <citation type="journal article" date="2024" name="J Genomics">
        <title>Draft genome sequencing and assembly of Favolaschia claudopus CIRM-BRFM 2984 isolated from oak limbs.</title>
        <authorList>
            <person name="Navarro D."/>
            <person name="Drula E."/>
            <person name="Chaduli D."/>
            <person name="Cazenave R."/>
            <person name="Ahrendt S."/>
            <person name="Wang J."/>
            <person name="Lipzen A."/>
            <person name="Daum C."/>
            <person name="Barry K."/>
            <person name="Grigoriev I.V."/>
            <person name="Favel A."/>
            <person name="Rosso M.N."/>
            <person name="Martin F."/>
        </authorList>
    </citation>
    <scope>NUCLEOTIDE SEQUENCE [LARGE SCALE GENOMIC DNA]</scope>
    <source>
        <strain evidence="3 4">CIRM-BRFM 2984</strain>
    </source>
</reference>
<evidence type="ECO:0000256" key="1">
    <source>
        <dbReference type="SAM" id="Phobius"/>
    </source>
</evidence>
<keyword evidence="4" id="KW-1185">Reference proteome</keyword>
<protein>
    <recommendedName>
        <fullName evidence="2">DUF6535 domain-containing protein</fullName>
    </recommendedName>
</protein>